<dbReference type="CDD" id="cd00303">
    <property type="entry name" value="retropepsin_like"/>
    <property type="match status" value="1"/>
</dbReference>
<dbReference type="PANTHER" id="PTHR33240:SF15">
    <property type="entry name" value="GAG-PRO-LIKE PROTEIN"/>
    <property type="match status" value="1"/>
</dbReference>
<feature type="region of interest" description="Disordered" evidence="1">
    <location>
        <begin position="487"/>
        <end position="506"/>
    </location>
</feature>
<gene>
    <name evidence="3" type="ORF">POM88_026708</name>
</gene>
<dbReference type="SUPFAM" id="SSF50630">
    <property type="entry name" value="Acid proteases"/>
    <property type="match status" value="1"/>
</dbReference>
<feature type="compositionally biased region" description="Basic and acidic residues" evidence="1">
    <location>
        <begin position="63"/>
        <end position="79"/>
    </location>
</feature>
<dbReference type="InterPro" id="IPR005162">
    <property type="entry name" value="Retrotrans_gag_dom"/>
</dbReference>
<protein>
    <recommendedName>
        <fullName evidence="2">Retrotransposon gag domain-containing protein</fullName>
    </recommendedName>
</protein>
<feature type="compositionally biased region" description="Basic and acidic residues" evidence="1">
    <location>
        <begin position="91"/>
        <end position="166"/>
    </location>
</feature>
<sequence length="850" mass="97049">MNARLAKVEQNSIKNSKRKTRRLKGTRDKKDKTSKKLIHEFDDVADGLKKTGSLETDEISPSQEERGSQAPSEPRHEPASSEARSTSVLDRIGKKLTEHDLRLRLEKSKSRREMTPPRTERRERTPPRTKRREMTPPRTERREKTPPRTERRERTPSRKERREKTPPRTHRRERREMTSSHHSNEERSDERIGDLRVGDLRRLLVQMENKKRAPPPATAPSPFTPAIRMSPLPPAFRSNLELAFNGDADPAEYLARFNTEMEVYQVPDLTRCRLFAASLRGSAQQWFTKLGPASISTWRQLGDLFLRQFQSTLHYAPPVATLANIKQGEVESLHDYFMRFNAEVPRVRGATEEAQKNFLIAGLREGSKFWKTLQAREPETLAEFYEQAEPHKRVEKSMRDLRSSNHNPLVASIDHIYATYAGKGVFKKATPLTEYSKRDTSKYCAYHESTGHHTADCRQLKDEIESLIRQGKLTEWVVKEVRKHKSEYRQVPPPPPIAKDGDTERTDRADSIHVIIGGPHVGGDSKKAMERYAREAKDRPLTNVHRLEQRPPYLFTKERDEIMFSEEDAKWVHHPHADALVVRIKIGSTNVYRVLVDNGSAVNILTYDTYKRLGFLDRELVSSGNQLYGFTGASVGIRGTIQLPVSLGDNPHVATQIVTFTVVDQPCAYNAIIGRPILKEMKVVTSVYHLTMKFPTPTGVGQVKGCQYESRVCYNQAMKGAEKLDVLREVADLREREPVEDGEEKKRKRVDTLMMDVCNMISIEELPDDYFENLGIEVEPRPGALMMEPSQPVMTLQEGIVEEASEDEESSEQIATRLNKGKWVKKETSILINLPTGVSRGVTITTEGNI</sequence>
<feature type="compositionally biased region" description="Basic and acidic residues" evidence="1">
    <location>
        <begin position="37"/>
        <end position="49"/>
    </location>
</feature>
<dbReference type="AlphaFoldDB" id="A0AAD8I7M9"/>
<feature type="domain" description="Retrotransposon gag" evidence="2">
    <location>
        <begin position="273"/>
        <end position="365"/>
    </location>
</feature>
<evidence type="ECO:0000256" key="1">
    <source>
        <dbReference type="SAM" id="MobiDB-lite"/>
    </source>
</evidence>
<dbReference type="Gene3D" id="2.40.70.10">
    <property type="entry name" value="Acid Proteases"/>
    <property type="match status" value="1"/>
</dbReference>
<dbReference type="Pfam" id="PF03732">
    <property type="entry name" value="Retrotrans_gag"/>
    <property type="match status" value="1"/>
</dbReference>
<organism evidence="3 4">
    <name type="scientific">Heracleum sosnowskyi</name>
    <dbReference type="NCBI Taxonomy" id="360622"/>
    <lineage>
        <taxon>Eukaryota</taxon>
        <taxon>Viridiplantae</taxon>
        <taxon>Streptophyta</taxon>
        <taxon>Embryophyta</taxon>
        <taxon>Tracheophyta</taxon>
        <taxon>Spermatophyta</taxon>
        <taxon>Magnoliopsida</taxon>
        <taxon>eudicotyledons</taxon>
        <taxon>Gunneridae</taxon>
        <taxon>Pentapetalae</taxon>
        <taxon>asterids</taxon>
        <taxon>campanulids</taxon>
        <taxon>Apiales</taxon>
        <taxon>Apiaceae</taxon>
        <taxon>Apioideae</taxon>
        <taxon>apioid superclade</taxon>
        <taxon>Tordylieae</taxon>
        <taxon>Tordyliinae</taxon>
        <taxon>Heracleum</taxon>
    </lineage>
</organism>
<dbReference type="InterPro" id="IPR021109">
    <property type="entry name" value="Peptidase_aspartic_dom_sf"/>
</dbReference>
<evidence type="ECO:0000259" key="2">
    <source>
        <dbReference type="Pfam" id="PF03732"/>
    </source>
</evidence>
<name>A0AAD8I7M9_9APIA</name>
<dbReference type="Proteomes" id="UP001237642">
    <property type="component" value="Unassembled WGS sequence"/>
</dbReference>
<comment type="caution">
    <text evidence="3">The sequence shown here is derived from an EMBL/GenBank/DDBJ whole genome shotgun (WGS) entry which is preliminary data.</text>
</comment>
<evidence type="ECO:0000313" key="4">
    <source>
        <dbReference type="Proteomes" id="UP001237642"/>
    </source>
</evidence>
<proteinExistence type="predicted"/>
<accession>A0AAD8I7M9</accession>
<evidence type="ECO:0000313" key="3">
    <source>
        <dbReference type="EMBL" id="KAK1379964.1"/>
    </source>
</evidence>
<reference evidence="3" key="2">
    <citation type="submission" date="2023-05" db="EMBL/GenBank/DDBJ databases">
        <authorList>
            <person name="Schelkunov M.I."/>
        </authorList>
    </citation>
    <scope>NUCLEOTIDE SEQUENCE</scope>
    <source>
        <strain evidence="3">Hsosn_3</strain>
        <tissue evidence="3">Leaf</tissue>
    </source>
</reference>
<feature type="compositionally biased region" description="Basic residues" evidence="1">
    <location>
        <begin position="15"/>
        <end position="24"/>
    </location>
</feature>
<feature type="region of interest" description="Disordered" evidence="1">
    <location>
        <begin position="1"/>
        <end position="192"/>
    </location>
</feature>
<feature type="compositionally biased region" description="Basic and acidic residues" evidence="1">
    <location>
        <begin position="174"/>
        <end position="192"/>
    </location>
</feature>
<dbReference type="EMBL" id="JAUIZM010000006">
    <property type="protein sequence ID" value="KAK1379964.1"/>
    <property type="molecule type" value="Genomic_DNA"/>
</dbReference>
<reference evidence="3" key="1">
    <citation type="submission" date="2023-02" db="EMBL/GenBank/DDBJ databases">
        <title>Genome of toxic invasive species Heracleum sosnowskyi carries increased number of genes despite the absence of recent whole-genome duplications.</title>
        <authorList>
            <person name="Schelkunov M."/>
            <person name="Shtratnikova V."/>
            <person name="Makarenko M."/>
            <person name="Klepikova A."/>
            <person name="Omelchenko D."/>
            <person name="Novikova G."/>
            <person name="Obukhova E."/>
            <person name="Bogdanov V."/>
            <person name="Penin A."/>
            <person name="Logacheva M."/>
        </authorList>
    </citation>
    <scope>NUCLEOTIDE SEQUENCE</scope>
    <source>
        <strain evidence="3">Hsosn_3</strain>
        <tissue evidence="3">Leaf</tissue>
    </source>
</reference>
<keyword evidence="4" id="KW-1185">Reference proteome</keyword>
<dbReference type="PANTHER" id="PTHR33240">
    <property type="entry name" value="OS08G0508500 PROTEIN"/>
    <property type="match status" value="1"/>
</dbReference>